<evidence type="ECO:0000259" key="1">
    <source>
        <dbReference type="Pfam" id="PF23549"/>
    </source>
</evidence>
<evidence type="ECO:0000313" key="2">
    <source>
        <dbReference type="EMBL" id="OJI91291.1"/>
    </source>
</evidence>
<sequence>MADQVPRLFNHAPHCCDVKMDRRQTQSNSKGNIGRWYYTCVVGCRRMIFDDWEGIRDGNPLCRCRHLSRGQVERDDFYIFRCARGRCDFKENEKDVWL</sequence>
<accession>A0A1L9NPY6</accession>
<dbReference type="VEuPathDB" id="FungiDB:ASPTUDRAFT_38265"/>
<dbReference type="EMBL" id="KV878176">
    <property type="protein sequence ID" value="OJI91291.1"/>
    <property type="molecule type" value="Genomic_DNA"/>
</dbReference>
<name>A0A1L9NPY6_ASPTC</name>
<dbReference type="AlphaFoldDB" id="A0A1L9NPY6"/>
<proteinExistence type="predicted"/>
<feature type="domain" description="GRF-like zinc ribbon" evidence="1">
    <location>
        <begin position="12"/>
        <end position="52"/>
    </location>
</feature>
<dbReference type="OrthoDB" id="4481740at2759"/>
<reference evidence="3" key="1">
    <citation type="journal article" date="2017" name="Genome Biol.">
        <title>Comparative genomics reveals high biological diversity and specific adaptations in the industrially and medically important fungal genus Aspergillus.</title>
        <authorList>
            <person name="de Vries R.P."/>
            <person name="Riley R."/>
            <person name="Wiebenga A."/>
            <person name="Aguilar-Osorio G."/>
            <person name="Amillis S."/>
            <person name="Uchima C.A."/>
            <person name="Anderluh G."/>
            <person name="Asadollahi M."/>
            <person name="Askin M."/>
            <person name="Barry K."/>
            <person name="Battaglia E."/>
            <person name="Bayram O."/>
            <person name="Benocci T."/>
            <person name="Braus-Stromeyer S.A."/>
            <person name="Caldana C."/>
            <person name="Canovas D."/>
            <person name="Cerqueira G.C."/>
            <person name="Chen F."/>
            <person name="Chen W."/>
            <person name="Choi C."/>
            <person name="Clum A."/>
            <person name="Dos Santos R.A."/>
            <person name="Damasio A.R."/>
            <person name="Diallinas G."/>
            <person name="Emri T."/>
            <person name="Fekete E."/>
            <person name="Flipphi M."/>
            <person name="Freyberg S."/>
            <person name="Gallo A."/>
            <person name="Gournas C."/>
            <person name="Habgood R."/>
            <person name="Hainaut M."/>
            <person name="Harispe M.L."/>
            <person name="Henrissat B."/>
            <person name="Hilden K.S."/>
            <person name="Hope R."/>
            <person name="Hossain A."/>
            <person name="Karabika E."/>
            <person name="Karaffa L."/>
            <person name="Karanyi Z."/>
            <person name="Krasevec N."/>
            <person name="Kuo A."/>
            <person name="Kusch H."/>
            <person name="LaButti K."/>
            <person name="Lagendijk E.L."/>
            <person name="Lapidus A."/>
            <person name="Levasseur A."/>
            <person name="Lindquist E."/>
            <person name="Lipzen A."/>
            <person name="Logrieco A.F."/>
            <person name="MacCabe A."/>
            <person name="Maekelae M.R."/>
            <person name="Malavazi I."/>
            <person name="Melin P."/>
            <person name="Meyer V."/>
            <person name="Mielnichuk N."/>
            <person name="Miskei M."/>
            <person name="Molnar A.P."/>
            <person name="Mule G."/>
            <person name="Ngan C.Y."/>
            <person name="Orejas M."/>
            <person name="Orosz E."/>
            <person name="Ouedraogo J.P."/>
            <person name="Overkamp K.M."/>
            <person name="Park H.-S."/>
            <person name="Perrone G."/>
            <person name="Piumi F."/>
            <person name="Punt P.J."/>
            <person name="Ram A.F."/>
            <person name="Ramon A."/>
            <person name="Rauscher S."/>
            <person name="Record E."/>
            <person name="Riano-Pachon D.M."/>
            <person name="Robert V."/>
            <person name="Roehrig J."/>
            <person name="Ruller R."/>
            <person name="Salamov A."/>
            <person name="Salih N.S."/>
            <person name="Samson R.A."/>
            <person name="Sandor E."/>
            <person name="Sanguinetti M."/>
            <person name="Schuetze T."/>
            <person name="Sepcic K."/>
            <person name="Shelest E."/>
            <person name="Sherlock G."/>
            <person name="Sophianopoulou V."/>
            <person name="Squina F.M."/>
            <person name="Sun H."/>
            <person name="Susca A."/>
            <person name="Todd R.B."/>
            <person name="Tsang A."/>
            <person name="Unkles S.E."/>
            <person name="van de Wiele N."/>
            <person name="van Rossen-Uffink D."/>
            <person name="Oliveira J.V."/>
            <person name="Vesth T.C."/>
            <person name="Visser J."/>
            <person name="Yu J.-H."/>
            <person name="Zhou M."/>
            <person name="Andersen M.R."/>
            <person name="Archer D.B."/>
            <person name="Baker S.E."/>
            <person name="Benoit I."/>
            <person name="Brakhage A.A."/>
            <person name="Braus G.H."/>
            <person name="Fischer R."/>
            <person name="Frisvad J.C."/>
            <person name="Goldman G.H."/>
            <person name="Houbraken J."/>
            <person name="Oakley B."/>
            <person name="Pocsi I."/>
            <person name="Scazzocchio C."/>
            <person name="Seiboth B."/>
            <person name="vanKuyk P.A."/>
            <person name="Wortman J."/>
            <person name="Dyer P.S."/>
            <person name="Grigoriev I.V."/>
        </authorList>
    </citation>
    <scope>NUCLEOTIDE SEQUENCE [LARGE SCALE GENOMIC DNA]</scope>
    <source>
        <strain evidence="3">CBS 134.48</strain>
    </source>
</reference>
<organism evidence="2 3">
    <name type="scientific">Aspergillus tubingensis (strain CBS 134.48)</name>
    <dbReference type="NCBI Taxonomy" id="767770"/>
    <lineage>
        <taxon>Eukaryota</taxon>
        <taxon>Fungi</taxon>
        <taxon>Dikarya</taxon>
        <taxon>Ascomycota</taxon>
        <taxon>Pezizomycotina</taxon>
        <taxon>Eurotiomycetes</taxon>
        <taxon>Eurotiomycetidae</taxon>
        <taxon>Eurotiales</taxon>
        <taxon>Aspergillaceae</taxon>
        <taxon>Aspergillus</taxon>
        <taxon>Aspergillus subgen. Circumdati</taxon>
    </lineage>
</organism>
<protein>
    <recommendedName>
        <fullName evidence="1">GRF-like zinc ribbon domain-containing protein</fullName>
    </recommendedName>
</protein>
<keyword evidence="3" id="KW-1185">Reference proteome</keyword>
<dbReference type="InterPro" id="IPR056444">
    <property type="entry name" value="Zn_ribbon_GRF_2"/>
</dbReference>
<evidence type="ECO:0000313" key="3">
    <source>
        <dbReference type="Proteomes" id="UP000184304"/>
    </source>
</evidence>
<gene>
    <name evidence="2" type="ORF">ASPTUDRAFT_38265</name>
</gene>
<dbReference type="OMA" id="MVFDDWE"/>
<dbReference type="Pfam" id="PF23549">
    <property type="entry name" value="Zn_ribbon_GRF_2"/>
    <property type="match status" value="1"/>
</dbReference>
<dbReference type="Proteomes" id="UP000184304">
    <property type="component" value="Unassembled WGS sequence"/>
</dbReference>